<accession>A0A498KRY0</accession>
<sequence length="129" mass="14122">MGKNGPSGERSGGPLGWSVRGNATRDELFRALAHARRRRVLAYLRSEQRAAAVEHVATYVATAETTGNDDAPYTEVETSLYHVHLPKLIDVGLVTWADPDRREAIQLTTLGEELPTTLGWVPVDLKSGD</sequence>
<gene>
    <name evidence="2" type="ORF">EAF64_19405</name>
</gene>
<evidence type="ECO:0000313" key="2">
    <source>
        <dbReference type="EMBL" id="RXK46455.1"/>
    </source>
</evidence>
<dbReference type="EMBL" id="RDFA01000009">
    <property type="protein sequence ID" value="RXK46455.1"/>
    <property type="molecule type" value="Genomic_DNA"/>
</dbReference>
<evidence type="ECO:0000313" key="3">
    <source>
        <dbReference type="Proteomes" id="UP000289691"/>
    </source>
</evidence>
<dbReference type="Proteomes" id="UP000289691">
    <property type="component" value="Unassembled WGS sequence"/>
</dbReference>
<feature type="domain" description="DUF7344" evidence="1">
    <location>
        <begin position="29"/>
        <end position="98"/>
    </location>
</feature>
<dbReference type="Pfam" id="PF24035">
    <property type="entry name" value="DUF7344"/>
    <property type="match status" value="1"/>
</dbReference>
<comment type="caution">
    <text evidence="2">The sequence shown here is derived from an EMBL/GenBank/DDBJ whole genome shotgun (WGS) entry which is preliminary data.</text>
</comment>
<dbReference type="InterPro" id="IPR055768">
    <property type="entry name" value="DUF7344"/>
</dbReference>
<dbReference type="RefSeq" id="WP_129070634.1">
    <property type="nucleotide sequence ID" value="NZ_RDFA01000009.1"/>
</dbReference>
<protein>
    <recommendedName>
        <fullName evidence="1">DUF7344 domain-containing protein</fullName>
    </recommendedName>
</protein>
<dbReference type="OrthoDB" id="247722at2157"/>
<dbReference type="InterPro" id="IPR036388">
    <property type="entry name" value="WH-like_DNA-bd_sf"/>
</dbReference>
<proteinExistence type="predicted"/>
<keyword evidence="3" id="KW-1185">Reference proteome</keyword>
<reference evidence="2 3" key="1">
    <citation type="submission" date="2019-01" db="EMBL/GenBank/DDBJ databases">
        <title>Halorientalis sp. F13-25 a new haloarchaeum isolated from hypersaline water.</title>
        <authorList>
            <person name="Ana D.-V."/>
            <person name="Cristina S.-P."/>
            <person name="Antonio V."/>
        </authorList>
    </citation>
    <scope>NUCLEOTIDE SEQUENCE [LARGE SCALE GENOMIC DNA]</scope>
    <source>
        <strain evidence="2 3">F13-25</strain>
    </source>
</reference>
<evidence type="ECO:0000259" key="1">
    <source>
        <dbReference type="Pfam" id="PF24035"/>
    </source>
</evidence>
<name>A0A498KRY0_9EURY</name>
<dbReference type="Gene3D" id="1.10.10.10">
    <property type="entry name" value="Winged helix-like DNA-binding domain superfamily/Winged helix DNA-binding domain"/>
    <property type="match status" value="1"/>
</dbReference>
<organism evidence="2 3">
    <name type="scientific">Halorientalis pallida</name>
    <dbReference type="NCBI Taxonomy" id="2479928"/>
    <lineage>
        <taxon>Archaea</taxon>
        <taxon>Methanobacteriati</taxon>
        <taxon>Methanobacteriota</taxon>
        <taxon>Stenosarchaea group</taxon>
        <taxon>Halobacteria</taxon>
        <taxon>Halobacteriales</taxon>
        <taxon>Haloarculaceae</taxon>
        <taxon>Halorientalis</taxon>
    </lineage>
</organism>
<dbReference type="AlphaFoldDB" id="A0A498KRY0"/>